<evidence type="ECO:0000313" key="3">
    <source>
        <dbReference type="EMBL" id="EFU75641.1"/>
    </source>
</evidence>
<feature type="transmembrane region" description="Helical" evidence="1">
    <location>
        <begin position="83"/>
        <end position="103"/>
    </location>
</feature>
<feature type="transmembrane region" description="Helical" evidence="1">
    <location>
        <begin position="191"/>
        <end position="211"/>
    </location>
</feature>
<sequence>MVMTSKSLFFRLLKEDFKIRIWTLAVSILTFFFSVIVATAMMISMHMSNSGIYEYVSIASDVELSKIEFAQAFCKYISITNPFFSLVFIGLAMVTALSGFSYLYSKKKVDMYHSLPVKRETLFFIKAINGIIIAIVPFIVCALIACLMIFINTAQPSVIMATIWGIIGWSLVFFLNYSVVLLAIMLTGNMLIGILACVFFDFYFPSLSFILMEYQKMFLKTCYNCGSFLEKFLPNVSSVMIAFNAFKLSEISEIVISLIAGILLMFANLLLYRKRASETAGKSISFTIIKVPVKFMTVIFMSMMMYLLAYEIMMESTAWGIFGAVVSGVITHCTMEIIYNQDFKKIFAKKIQMLICIVISLILVGIFQMDLLGYDRYIPKVSDIKSVAVISDILESNESLYYNKIKVGKDSFYAGGKNVYVDYADTDSIESSLLSKTDIGNKEAVLELAKLGVASVSDYYEDSQRVVISYKLKSGRTVQRAYNIGFQDMISQLSKIYDDEGYKKSIYPILTEDNDDIVSIDLNGIKDNDGHIALKDNNLKNRLMDAYKKDLLGLSYDTRMKSYPISSIRFNNEYMQKALEDYIRISNDGYDSIDKKYPNVMEEVGYYPVYPEFKDTISILNEMGVDAAKTLPIEDIDRIEVSRYYTPSRADEYYNEDNVKVFKDAKDIDKILGALAFCDSPYKDSLNEDMDLNVYIYLKADKDNPYGGSTSYHFKKGNVPNIAK</sequence>
<feature type="transmembrane region" description="Helical" evidence="1">
    <location>
        <begin position="123"/>
        <end position="151"/>
    </location>
</feature>
<dbReference type="Proteomes" id="UP000003434">
    <property type="component" value="Unassembled WGS sequence"/>
</dbReference>
<evidence type="ECO:0000256" key="1">
    <source>
        <dbReference type="SAM" id="Phobius"/>
    </source>
</evidence>
<name>E6LRC0_9FIRM</name>
<organism evidence="3 4">
    <name type="scientific">Lachnoanaerobaculum saburreum DSM 3986</name>
    <dbReference type="NCBI Taxonomy" id="887325"/>
    <lineage>
        <taxon>Bacteria</taxon>
        <taxon>Bacillati</taxon>
        <taxon>Bacillota</taxon>
        <taxon>Clostridia</taxon>
        <taxon>Lachnospirales</taxon>
        <taxon>Lachnospiraceae</taxon>
        <taxon>Lachnoanaerobaculum</taxon>
    </lineage>
</organism>
<dbReference type="eggNOG" id="COG1277">
    <property type="taxonomic scope" value="Bacteria"/>
</dbReference>
<accession>E6LRC0</accession>
<protein>
    <recommendedName>
        <fullName evidence="2">DUF6449 domain-containing protein</fullName>
    </recommendedName>
</protein>
<feature type="transmembrane region" description="Helical" evidence="1">
    <location>
        <begin position="319"/>
        <end position="339"/>
    </location>
</feature>
<feature type="transmembrane region" description="Helical" evidence="1">
    <location>
        <begin position="163"/>
        <end position="184"/>
    </location>
</feature>
<dbReference type="InterPro" id="IPR045611">
    <property type="entry name" value="DUF6449"/>
</dbReference>
<dbReference type="HOGENOM" id="CLU_017352_0_0_9"/>
<dbReference type="AlphaFoldDB" id="E6LRC0"/>
<keyword evidence="1" id="KW-1133">Transmembrane helix</keyword>
<dbReference type="EMBL" id="AEPW01000096">
    <property type="protein sequence ID" value="EFU75641.1"/>
    <property type="molecule type" value="Genomic_DNA"/>
</dbReference>
<proteinExistence type="predicted"/>
<feature type="transmembrane region" description="Helical" evidence="1">
    <location>
        <begin position="293"/>
        <end position="313"/>
    </location>
</feature>
<evidence type="ECO:0000259" key="2">
    <source>
        <dbReference type="Pfam" id="PF20047"/>
    </source>
</evidence>
<feature type="domain" description="DUF6449" evidence="2">
    <location>
        <begin position="470"/>
        <end position="624"/>
    </location>
</feature>
<keyword evidence="1" id="KW-0472">Membrane</keyword>
<evidence type="ECO:0000313" key="4">
    <source>
        <dbReference type="Proteomes" id="UP000003434"/>
    </source>
</evidence>
<gene>
    <name evidence="3" type="ORF">HMPREF0381_2505</name>
</gene>
<keyword evidence="1" id="KW-0812">Transmembrane</keyword>
<feature type="transmembrane region" description="Helical" evidence="1">
    <location>
        <begin position="351"/>
        <end position="369"/>
    </location>
</feature>
<feature type="transmembrane region" description="Helical" evidence="1">
    <location>
        <begin position="21"/>
        <end position="43"/>
    </location>
</feature>
<dbReference type="Pfam" id="PF20047">
    <property type="entry name" value="DUF6449"/>
    <property type="match status" value="1"/>
</dbReference>
<feature type="transmembrane region" description="Helical" evidence="1">
    <location>
        <begin position="254"/>
        <end position="272"/>
    </location>
</feature>
<reference evidence="3 4" key="1">
    <citation type="submission" date="2010-12" db="EMBL/GenBank/DDBJ databases">
        <authorList>
            <person name="Muzny D."/>
            <person name="Qin X."/>
            <person name="Deng J."/>
            <person name="Jiang H."/>
            <person name="Liu Y."/>
            <person name="Qu J."/>
            <person name="Song X.-Z."/>
            <person name="Zhang L."/>
            <person name="Thornton R."/>
            <person name="Coyle M."/>
            <person name="Francisco L."/>
            <person name="Jackson L."/>
            <person name="Javaid M."/>
            <person name="Korchina V."/>
            <person name="Kovar C."/>
            <person name="Mata R."/>
            <person name="Mathew T."/>
            <person name="Ngo R."/>
            <person name="Nguyen L."/>
            <person name="Nguyen N."/>
            <person name="Okwuonu G."/>
            <person name="Ongeri F."/>
            <person name="Pham C."/>
            <person name="Simmons D."/>
            <person name="Wilczek-Boney K."/>
            <person name="Hale W."/>
            <person name="Jakkamsetti A."/>
            <person name="Pham P."/>
            <person name="Ruth R."/>
            <person name="San Lucas F."/>
            <person name="Warren J."/>
            <person name="Zhang J."/>
            <person name="Zhao Z."/>
            <person name="Zhou C."/>
            <person name="Zhu D."/>
            <person name="Lee S."/>
            <person name="Bess C."/>
            <person name="Blankenburg K."/>
            <person name="Forbes L."/>
            <person name="Fu Q."/>
            <person name="Gubbala S."/>
            <person name="Hirani K."/>
            <person name="Jayaseelan J.C."/>
            <person name="Lara F."/>
            <person name="Munidasa M."/>
            <person name="Palculict T."/>
            <person name="Patil S."/>
            <person name="Pu L.-L."/>
            <person name="Saada N."/>
            <person name="Tang L."/>
            <person name="Weissenberger G."/>
            <person name="Zhu Y."/>
            <person name="Hemphill L."/>
            <person name="Shang Y."/>
            <person name="Youmans B."/>
            <person name="Ayvaz T."/>
            <person name="Ross M."/>
            <person name="Santibanez J."/>
            <person name="Aqrawi P."/>
            <person name="Gross S."/>
            <person name="Joshi V."/>
            <person name="Fowler G."/>
            <person name="Nazareth L."/>
            <person name="Reid J."/>
            <person name="Worley K."/>
            <person name="Petrosino J."/>
            <person name="Highlander S."/>
            <person name="Gibbs R."/>
        </authorList>
    </citation>
    <scope>NUCLEOTIDE SEQUENCE [LARGE SCALE GENOMIC DNA]</scope>
    <source>
        <strain evidence="3 4">DSM 3986</strain>
    </source>
</reference>
<comment type="caution">
    <text evidence="3">The sequence shown here is derived from an EMBL/GenBank/DDBJ whole genome shotgun (WGS) entry which is preliminary data.</text>
</comment>